<proteinExistence type="predicted"/>
<evidence type="ECO:0000313" key="1">
    <source>
        <dbReference type="EMBL" id="GLT23069.1"/>
    </source>
</evidence>
<evidence type="ECO:0000313" key="2">
    <source>
        <dbReference type="Proteomes" id="UP001157167"/>
    </source>
</evidence>
<accession>A0ABQ6FCP8</accession>
<dbReference type="Proteomes" id="UP001157167">
    <property type="component" value="Unassembled WGS sequence"/>
</dbReference>
<dbReference type="EMBL" id="BSPX01000037">
    <property type="protein sequence ID" value="GLT23069.1"/>
    <property type="molecule type" value="Genomic_DNA"/>
</dbReference>
<gene>
    <name evidence="1" type="ORF">GCM10007933_25300</name>
</gene>
<evidence type="ECO:0008006" key="3">
    <source>
        <dbReference type="Google" id="ProtNLM"/>
    </source>
</evidence>
<sequence length="341" mass="35577">MKIASADLSLSAAHLSASRVEVAERLRAWVGARPTEDADRPTPRSVVVSNAARQALDLDPSDSVDAAAKIDGEDADIDPRLALIKSIVEMMTGRRIEVMSATDMASGQIADQPAAPPPPDFGIEYDRTETRETFEASTFEASGTIRTADGKDINFSVGLSMSRSEVETSSVSLRAGNAAVSKDPLVINFGGNAASLTSQRFRFDLMGDGKDVDMPRLASGSGFLVLDAVESGKVQSGRQLFGPASGDGFADLAAYDSDSNGWIDEADPVFGRLGVWTPDEKGGGDVASLGERGVGAVYLGRSATPFSLKEGGAELGAVRSSGVWVGEDGSVGTVQQVDVNV</sequence>
<organism evidence="1 2">
    <name type="scientific">Zoogloea oryzae</name>
    <dbReference type="NCBI Taxonomy" id="310767"/>
    <lineage>
        <taxon>Bacteria</taxon>
        <taxon>Pseudomonadati</taxon>
        <taxon>Pseudomonadota</taxon>
        <taxon>Betaproteobacteria</taxon>
        <taxon>Rhodocyclales</taxon>
        <taxon>Zoogloeaceae</taxon>
        <taxon>Zoogloea</taxon>
    </lineage>
</organism>
<comment type="caution">
    <text evidence="1">The sequence shown here is derived from an EMBL/GenBank/DDBJ whole genome shotgun (WGS) entry which is preliminary data.</text>
</comment>
<name>A0ABQ6FCP8_9RHOO</name>
<dbReference type="RefSeq" id="WP_284188295.1">
    <property type="nucleotide sequence ID" value="NZ_BSPX01000037.1"/>
</dbReference>
<dbReference type="PANTHER" id="PTHR39431">
    <property type="entry name" value="FRPA/C-RELATED PROTEIN"/>
    <property type="match status" value="1"/>
</dbReference>
<keyword evidence="2" id="KW-1185">Reference proteome</keyword>
<protein>
    <recommendedName>
        <fullName evidence="3">VCBS repeat-containing protein</fullName>
    </recommendedName>
</protein>
<dbReference type="PANTHER" id="PTHR39431:SF1">
    <property type="entry name" value="FRPA_C-RELATED PROTEIN"/>
    <property type="match status" value="1"/>
</dbReference>
<reference evidence="2" key="1">
    <citation type="journal article" date="2019" name="Int. J. Syst. Evol. Microbiol.">
        <title>The Global Catalogue of Microorganisms (GCM) 10K type strain sequencing project: providing services to taxonomists for standard genome sequencing and annotation.</title>
        <authorList>
            <consortium name="The Broad Institute Genomics Platform"/>
            <consortium name="The Broad Institute Genome Sequencing Center for Infectious Disease"/>
            <person name="Wu L."/>
            <person name="Ma J."/>
        </authorList>
    </citation>
    <scope>NUCLEOTIDE SEQUENCE [LARGE SCALE GENOMIC DNA]</scope>
    <source>
        <strain evidence="2">NBRC 102407</strain>
    </source>
</reference>